<gene>
    <name evidence="2" type="ORF">MARI151_30218</name>
</gene>
<proteinExistence type="predicted"/>
<evidence type="ECO:0000313" key="3">
    <source>
        <dbReference type="Proteomes" id="UP000430202"/>
    </source>
</evidence>
<sequence>MKYKASTPDEYIAQLPQERKEVIEKLRSIMLTNLPKGFSEQLSYGMLGYVVPHELYPAGYHVQPELPLPFINLASQKNYIALYHSGIYADTTLMNWFKGEYPKYCKRKLDMGKSCIRFKSMDDIPYSLIEELCTKMTVQQWVDLYESNIKKVDRYEKKSNRARWFFL</sequence>
<dbReference type="Gene3D" id="3.90.1150.200">
    <property type="match status" value="1"/>
</dbReference>
<dbReference type="EMBL" id="CABWLR010000003">
    <property type="protein sequence ID" value="VXB63665.1"/>
    <property type="molecule type" value="Genomic_DNA"/>
</dbReference>
<dbReference type="SUPFAM" id="SSF159888">
    <property type="entry name" value="YdhG-like"/>
    <property type="match status" value="1"/>
</dbReference>
<dbReference type="Proteomes" id="UP000430202">
    <property type="component" value="Unassembled WGS sequence"/>
</dbReference>
<protein>
    <recommendedName>
        <fullName evidence="1">YdhG-like domain-containing protein</fullName>
    </recommendedName>
</protein>
<keyword evidence="3" id="KW-1185">Reference proteome</keyword>
<dbReference type="InterPro" id="IPR014922">
    <property type="entry name" value="YdhG-like"/>
</dbReference>
<evidence type="ECO:0000259" key="1">
    <source>
        <dbReference type="Pfam" id="PF08818"/>
    </source>
</evidence>
<evidence type="ECO:0000313" key="2">
    <source>
        <dbReference type="EMBL" id="VXB63665.1"/>
    </source>
</evidence>
<organism evidence="2 3">
    <name type="scientific">Maribacter litoralis</name>
    <dbReference type="NCBI Taxonomy" id="2059726"/>
    <lineage>
        <taxon>Bacteria</taxon>
        <taxon>Pseudomonadati</taxon>
        <taxon>Bacteroidota</taxon>
        <taxon>Flavobacteriia</taxon>
        <taxon>Flavobacteriales</taxon>
        <taxon>Flavobacteriaceae</taxon>
        <taxon>Maribacter</taxon>
    </lineage>
</organism>
<dbReference type="Pfam" id="PF08818">
    <property type="entry name" value="DUF1801"/>
    <property type="match status" value="1"/>
</dbReference>
<feature type="domain" description="YdhG-like" evidence="1">
    <location>
        <begin position="19"/>
        <end position="135"/>
    </location>
</feature>
<accession>A0A653SA52</accession>
<dbReference type="RefSeq" id="WP_159302860.1">
    <property type="nucleotide sequence ID" value="NZ_LR733271.1"/>
</dbReference>
<name>A0A653SA52_9FLAO</name>
<reference evidence="2 3" key="1">
    <citation type="submission" date="2019-10" db="EMBL/GenBank/DDBJ databases">
        <authorList>
            <person name="Karimi E."/>
        </authorList>
    </citation>
    <scope>NUCLEOTIDE SEQUENCE [LARGE SCALE GENOMIC DNA]</scope>
    <source>
        <strain evidence="2">Maribacter sp. 151</strain>
    </source>
</reference>
<dbReference type="AlphaFoldDB" id="A0A653SA52"/>